<dbReference type="CDD" id="cd00377">
    <property type="entry name" value="ICL_PEPM"/>
    <property type="match status" value="1"/>
</dbReference>
<dbReference type="Pfam" id="PF13714">
    <property type="entry name" value="PEP_mutase"/>
    <property type="match status" value="1"/>
</dbReference>
<dbReference type="PANTHER" id="PTHR42905">
    <property type="entry name" value="PHOSPHOENOLPYRUVATE CARBOXYLASE"/>
    <property type="match status" value="1"/>
</dbReference>
<dbReference type="Gene3D" id="3.20.20.60">
    <property type="entry name" value="Phosphoenolpyruvate-binding domains"/>
    <property type="match status" value="1"/>
</dbReference>
<protein>
    <submittedName>
        <fullName evidence="1">Isocitrate lyase/phosphoenolpyruvate mutase family protein</fullName>
    </submittedName>
</protein>
<dbReference type="InterPro" id="IPR039556">
    <property type="entry name" value="ICL/PEPM"/>
</dbReference>
<keyword evidence="2" id="KW-1185">Reference proteome</keyword>
<dbReference type="SUPFAM" id="SSF51621">
    <property type="entry name" value="Phosphoenolpyruvate/pyruvate domain"/>
    <property type="match status" value="1"/>
</dbReference>
<dbReference type="Proteomes" id="UP001374803">
    <property type="component" value="Chromosome"/>
</dbReference>
<dbReference type="InterPro" id="IPR015813">
    <property type="entry name" value="Pyrv/PenolPyrv_kinase-like_dom"/>
</dbReference>
<proteinExistence type="predicted"/>
<accession>A0ABZ2LD48</accession>
<dbReference type="RefSeq" id="WP_394838533.1">
    <property type="nucleotide sequence ID" value="NZ_CP089929.1"/>
</dbReference>
<dbReference type="GO" id="GO:0016829">
    <property type="term" value="F:lyase activity"/>
    <property type="evidence" value="ECO:0007669"/>
    <property type="project" value="UniProtKB-KW"/>
</dbReference>
<organism evidence="1 2">
    <name type="scientific">Pendulispora rubella</name>
    <dbReference type="NCBI Taxonomy" id="2741070"/>
    <lineage>
        <taxon>Bacteria</taxon>
        <taxon>Pseudomonadati</taxon>
        <taxon>Myxococcota</taxon>
        <taxon>Myxococcia</taxon>
        <taxon>Myxococcales</taxon>
        <taxon>Sorangiineae</taxon>
        <taxon>Pendulisporaceae</taxon>
        <taxon>Pendulispora</taxon>
    </lineage>
</organism>
<evidence type="ECO:0000313" key="1">
    <source>
        <dbReference type="EMBL" id="WXB08858.1"/>
    </source>
</evidence>
<name>A0ABZ2LD48_9BACT</name>
<keyword evidence="1" id="KW-0456">Lyase</keyword>
<sequence>MNNAATFRSLHAPGEMLVLPNAWDCASAALFEASGARATATTSSAMAWSLGYPDGEHVPVALLADVVRRMVRTVSIPVSVDLERGFGATPRDVAESVTRILDAGAVGFNLEDGSGDPKAFAERLHAAREAAQRAGVDAFINARTDVVLHGKLPPEKHVEECLARAEVYAAAGADGFFVPRLSTPPHIEAVAKGTSLPLNVLSGPGLANVATLRQLGVRRLSIGGNLAEVAYEAARRACTELVQSGTYSSFFPAEITYPKMNAFFAGKN</sequence>
<evidence type="ECO:0000313" key="2">
    <source>
        <dbReference type="Proteomes" id="UP001374803"/>
    </source>
</evidence>
<dbReference type="InterPro" id="IPR040442">
    <property type="entry name" value="Pyrv_kinase-like_dom_sf"/>
</dbReference>
<dbReference type="PANTHER" id="PTHR42905:SF16">
    <property type="entry name" value="CARBOXYPHOSPHONOENOLPYRUVATE PHOSPHONOMUTASE-LIKE PROTEIN (AFU_ORTHOLOGUE AFUA_5G07230)"/>
    <property type="match status" value="1"/>
</dbReference>
<reference evidence="1" key="1">
    <citation type="submission" date="2021-12" db="EMBL/GenBank/DDBJ databases">
        <title>Discovery of the Pendulisporaceae a myxobacterial family with distinct sporulation behavior and unique specialized metabolism.</title>
        <authorList>
            <person name="Garcia R."/>
            <person name="Popoff A."/>
            <person name="Bader C.D."/>
            <person name="Loehr J."/>
            <person name="Walesch S."/>
            <person name="Walt C."/>
            <person name="Boldt J."/>
            <person name="Bunk B."/>
            <person name="Haeckl F.J.F.P.J."/>
            <person name="Gunesch A.P."/>
            <person name="Birkelbach J."/>
            <person name="Nuebel U."/>
            <person name="Pietschmann T."/>
            <person name="Bach T."/>
            <person name="Mueller R."/>
        </authorList>
    </citation>
    <scope>NUCLEOTIDE SEQUENCE</scope>
    <source>
        <strain evidence="1">MSr11367</strain>
    </source>
</reference>
<dbReference type="EMBL" id="CP089983">
    <property type="protein sequence ID" value="WXB08858.1"/>
    <property type="molecule type" value="Genomic_DNA"/>
</dbReference>
<gene>
    <name evidence="1" type="ORF">LVJ94_16655</name>
</gene>